<evidence type="ECO:0000259" key="2">
    <source>
        <dbReference type="Pfam" id="PF04149"/>
    </source>
</evidence>
<sequence length="65" mass="6922">MSSLIPPAPFWRKSSHSGSDPTSNCVELAAARRAVAVRDSKHPGGPVLRLSPAGFRSLLQGLRNI</sequence>
<organism evidence="3 4">
    <name type="scientific">Actinocorallia aurantiaca</name>
    <dbReference type="NCBI Taxonomy" id="46204"/>
    <lineage>
        <taxon>Bacteria</taxon>
        <taxon>Bacillati</taxon>
        <taxon>Actinomycetota</taxon>
        <taxon>Actinomycetes</taxon>
        <taxon>Streptosporangiales</taxon>
        <taxon>Thermomonosporaceae</taxon>
        <taxon>Actinocorallia</taxon>
    </lineage>
</organism>
<dbReference type="EMBL" id="BAAATZ010000009">
    <property type="protein sequence ID" value="GAA2726524.1"/>
    <property type="molecule type" value="Genomic_DNA"/>
</dbReference>
<feature type="region of interest" description="Disordered" evidence="1">
    <location>
        <begin position="1"/>
        <end position="23"/>
    </location>
</feature>
<proteinExistence type="predicted"/>
<gene>
    <name evidence="3" type="ORF">GCM10010439_29340</name>
</gene>
<dbReference type="Pfam" id="PF04149">
    <property type="entry name" value="DUF397"/>
    <property type="match status" value="1"/>
</dbReference>
<keyword evidence="4" id="KW-1185">Reference proteome</keyword>
<dbReference type="InterPro" id="IPR007278">
    <property type="entry name" value="DUF397"/>
</dbReference>
<dbReference type="RefSeq" id="WP_344450906.1">
    <property type="nucleotide sequence ID" value="NZ_BAAATZ010000009.1"/>
</dbReference>
<accession>A0ABN3U9W2</accession>
<evidence type="ECO:0000313" key="4">
    <source>
        <dbReference type="Proteomes" id="UP001501842"/>
    </source>
</evidence>
<protein>
    <recommendedName>
        <fullName evidence="2">DUF397 domain-containing protein</fullName>
    </recommendedName>
</protein>
<feature type="domain" description="DUF397" evidence="2">
    <location>
        <begin position="11"/>
        <end position="63"/>
    </location>
</feature>
<comment type="caution">
    <text evidence="3">The sequence shown here is derived from an EMBL/GenBank/DDBJ whole genome shotgun (WGS) entry which is preliminary data.</text>
</comment>
<evidence type="ECO:0000256" key="1">
    <source>
        <dbReference type="SAM" id="MobiDB-lite"/>
    </source>
</evidence>
<name>A0ABN3U9W2_9ACTN</name>
<dbReference type="Proteomes" id="UP001501842">
    <property type="component" value="Unassembled WGS sequence"/>
</dbReference>
<reference evidence="3 4" key="1">
    <citation type="journal article" date="2019" name="Int. J. Syst. Evol. Microbiol.">
        <title>The Global Catalogue of Microorganisms (GCM) 10K type strain sequencing project: providing services to taxonomists for standard genome sequencing and annotation.</title>
        <authorList>
            <consortium name="The Broad Institute Genomics Platform"/>
            <consortium name="The Broad Institute Genome Sequencing Center for Infectious Disease"/>
            <person name="Wu L."/>
            <person name="Ma J."/>
        </authorList>
    </citation>
    <scope>NUCLEOTIDE SEQUENCE [LARGE SCALE GENOMIC DNA]</scope>
    <source>
        <strain evidence="3 4">JCM 8201</strain>
    </source>
</reference>
<evidence type="ECO:0000313" key="3">
    <source>
        <dbReference type="EMBL" id="GAA2726524.1"/>
    </source>
</evidence>